<dbReference type="InterPro" id="IPR019236">
    <property type="entry name" value="APP1_cat"/>
</dbReference>
<feature type="non-terminal residue" evidence="3">
    <location>
        <position position="852"/>
    </location>
</feature>
<feature type="compositionally biased region" description="Pro residues" evidence="1">
    <location>
        <begin position="604"/>
        <end position="618"/>
    </location>
</feature>
<comment type="caution">
    <text evidence="3">The sequence shown here is derived from an EMBL/GenBank/DDBJ whole genome shotgun (WGS) entry which is preliminary data.</text>
</comment>
<dbReference type="SUPFAM" id="SSF56784">
    <property type="entry name" value="HAD-like"/>
    <property type="match status" value="1"/>
</dbReference>
<evidence type="ECO:0000259" key="2">
    <source>
        <dbReference type="Pfam" id="PF09949"/>
    </source>
</evidence>
<dbReference type="GO" id="GO:0030479">
    <property type="term" value="C:actin cortical patch"/>
    <property type="evidence" value="ECO:0007669"/>
    <property type="project" value="TreeGrafter"/>
</dbReference>
<gene>
    <name evidence="3" type="ORF">NA57DRAFT_7877</name>
</gene>
<feature type="region of interest" description="Disordered" evidence="1">
    <location>
        <begin position="71"/>
        <end position="97"/>
    </location>
</feature>
<feature type="compositionally biased region" description="Low complexity" evidence="1">
    <location>
        <begin position="158"/>
        <end position="170"/>
    </location>
</feature>
<dbReference type="PANTHER" id="PTHR28208:SF3">
    <property type="entry name" value="PHOSPHATIDATE PHOSPHATASE APP1"/>
    <property type="match status" value="1"/>
</dbReference>
<feature type="domain" description="Phosphatidate phosphatase APP1 catalytic" evidence="2">
    <location>
        <begin position="354"/>
        <end position="503"/>
    </location>
</feature>
<reference evidence="3" key="1">
    <citation type="journal article" date="2020" name="Stud. Mycol.">
        <title>101 Dothideomycetes genomes: a test case for predicting lifestyles and emergence of pathogens.</title>
        <authorList>
            <person name="Haridas S."/>
            <person name="Albert R."/>
            <person name="Binder M."/>
            <person name="Bloem J."/>
            <person name="Labutti K."/>
            <person name="Salamov A."/>
            <person name="Andreopoulos B."/>
            <person name="Baker S."/>
            <person name="Barry K."/>
            <person name="Bills G."/>
            <person name="Bluhm B."/>
            <person name="Cannon C."/>
            <person name="Castanera R."/>
            <person name="Culley D."/>
            <person name="Daum C."/>
            <person name="Ezra D."/>
            <person name="Gonzalez J."/>
            <person name="Henrissat B."/>
            <person name="Kuo A."/>
            <person name="Liang C."/>
            <person name="Lipzen A."/>
            <person name="Lutzoni F."/>
            <person name="Magnuson J."/>
            <person name="Mondo S."/>
            <person name="Nolan M."/>
            <person name="Ohm R."/>
            <person name="Pangilinan J."/>
            <person name="Park H.-J."/>
            <person name="Ramirez L."/>
            <person name="Alfaro M."/>
            <person name="Sun H."/>
            <person name="Tritt A."/>
            <person name="Yoshinaga Y."/>
            <person name="Zwiers L.-H."/>
            <person name="Turgeon B."/>
            <person name="Goodwin S."/>
            <person name="Spatafora J."/>
            <person name="Crous P."/>
            <person name="Grigoriev I."/>
        </authorList>
    </citation>
    <scope>NUCLEOTIDE SEQUENCE</scope>
    <source>
        <strain evidence="3">CBS 133067</strain>
    </source>
</reference>
<feature type="compositionally biased region" description="Basic and acidic residues" evidence="1">
    <location>
        <begin position="176"/>
        <end position="206"/>
    </location>
</feature>
<organism evidence="3 4">
    <name type="scientific">Rhizodiscina lignyota</name>
    <dbReference type="NCBI Taxonomy" id="1504668"/>
    <lineage>
        <taxon>Eukaryota</taxon>
        <taxon>Fungi</taxon>
        <taxon>Dikarya</taxon>
        <taxon>Ascomycota</taxon>
        <taxon>Pezizomycotina</taxon>
        <taxon>Dothideomycetes</taxon>
        <taxon>Pleosporomycetidae</taxon>
        <taxon>Aulographales</taxon>
        <taxon>Rhizodiscinaceae</taxon>
        <taxon>Rhizodiscina</taxon>
    </lineage>
</organism>
<dbReference type="PIRSF" id="PIRSF037464">
    <property type="entry name" value="UCP037464_APP1"/>
    <property type="match status" value="1"/>
</dbReference>
<dbReference type="InterPro" id="IPR036412">
    <property type="entry name" value="HAD-like_sf"/>
</dbReference>
<evidence type="ECO:0000313" key="4">
    <source>
        <dbReference type="Proteomes" id="UP000799772"/>
    </source>
</evidence>
<feature type="compositionally biased region" description="Polar residues" evidence="1">
    <location>
        <begin position="640"/>
        <end position="655"/>
    </location>
</feature>
<dbReference type="Proteomes" id="UP000799772">
    <property type="component" value="Unassembled WGS sequence"/>
</dbReference>
<dbReference type="Pfam" id="PF09949">
    <property type="entry name" value="APP1_cat"/>
    <property type="match status" value="1"/>
</dbReference>
<feature type="compositionally biased region" description="Low complexity" evidence="1">
    <location>
        <begin position="231"/>
        <end position="240"/>
    </location>
</feature>
<sequence>RRRKLAGYLKAANELRQTYQETAAQAWRERNEPNDYDDGTEVPGAFPDAAVVRSGDEQMIIFPSYARKHMRRKPKAVPGTIQQTPGTGRDARDSTGTGDAEYWKEQWEKYEDDHAIVDVDVRGWLYAPHKGQMNRKQRLFISLAKQLAGLPNQNSQTSSASSCVPSRSGSPRPPRSPREQLESRAARHENEQVAKEAENILRRGEAEADIAARGGYSERPGGGADGDTVTSSQGPSSISSPRKVSGTDPSPLKNVTSRASWNQPTEMTSTELAMANSHLMARLRPFLANPLANTAISAFFYNDDHSQQRTIYTDNNGHFSIRVALEFVPTHVRVLASEDLSVTEEVIVTDTRGVSLISDIDDTIKHSAIGSGAREIFRNAFIRELGDLTIEGVKEWYNKLAKMGVKFHYVSNSPWQLYPALTKFFSLAGLPPGSFHLKQYSGMLQGIFEPVAERKKSTLDKLAHDFPERSFILVGDSGEADLEVYTDFVLENPGRVLGVFIRDVTTRPSSSFFTSSRPPTSLRDLGEQEPQAAPPVSPRRLLPSRSLRSKKSERPQLPPRRSALAAPQMHKMDSPTEDLIDFSDDDKPTVKPPAPLKRVQSVPSPQPPPIARKPPTLSPIPSNKSPAPAPPRKPVGLQGGPSQERVNSVSPVQTNGHGGLKPPPPKPRRPSSSVRTQSPSPHNEDPQQNKPAEPSAQSSVTSTVGQKLSTAYYALPDVKSRLPGTTPATGNNAAAARKPPPPAPRSQSHAESKPPPPPPPRRGITSADIPLERTTTSNSMATLRPGPPSRGGSFRNEYWEQQPQMSKKEALWRQRWVQASQLMREKGVVLRSWKIGEDVEQEAVKLVEEALK</sequence>
<feature type="region of interest" description="Disordered" evidence="1">
    <location>
        <begin position="509"/>
        <end position="704"/>
    </location>
</feature>
<dbReference type="OrthoDB" id="2117591at2759"/>
<feature type="non-terminal residue" evidence="3">
    <location>
        <position position="1"/>
    </location>
</feature>
<feature type="compositionally biased region" description="Low complexity" evidence="1">
    <location>
        <begin position="509"/>
        <end position="521"/>
    </location>
</feature>
<feature type="compositionally biased region" description="Acidic residues" evidence="1">
    <location>
        <begin position="575"/>
        <end position="584"/>
    </location>
</feature>
<feature type="compositionally biased region" description="Polar residues" evidence="1">
    <location>
        <begin position="688"/>
        <end position="704"/>
    </location>
</feature>
<feature type="compositionally biased region" description="Low complexity" evidence="1">
    <location>
        <begin position="723"/>
        <end position="737"/>
    </location>
</feature>
<accession>A0A9P4I6Z6</accession>
<evidence type="ECO:0000256" key="1">
    <source>
        <dbReference type="SAM" id="MobiDB-lite"/>
    </source>
</evidence>
<dbReference type="PANTHER" id="PTHR28208">
    <property type="entry name" value="PHOSPHATIDATE PHOSPHATASE APP1"/>
    <property type="match status" value="1"/>
</dbReference>
<feature type="compositionally biased region" description="Polar residues" evidence="1">
    <location>
        <begin position="253"/>
        <end position="265"/>
    </location>
</feature>
<evidence type="ECO:0000313" key="3">
    <source>
        <dbReference type="EMBL" id="KAF2093212.1"/>
    </source>
</evidence>
<protein>
    <recommendedName>
        <fullName evidence="2">Phosphatidate phosphatase APP1 catalytic domain-containing protein</fullName>
    </recommendedName>
</protein>
<feature type="region of interest" description="Disordered" evidence="1">
    <location>
        <begin position="150"/>
        <end position="265"/>
    </location>
</feature>
<dbReference type="EMBL" id="ML978139">
    <property type="protein sequence ID" value="KAF2093212.1"/>
    <property type="molecule type" value="Genomic_DNA"/>
</dbReference>
<dbReference type="AlphaFoldDB" id="A0A9P4I6Z6"/>
<name>A0A9P4I6Z6_9PEZI</name>
<dbReference type="InterPro" id="IPR017210">
    <property type="entry name" value="APP1"/>
</dbReference>
<keyword evidence="4" id="KW-1185">Reference proteome</keyword>
<feature type="region of interest" description="Disordered" evidence="1">
    <location>
        <begin position="716"/>
        <end position="806"/>
    </location>
</feature>
<proteinExistence type="predicted"/>
<dbReference type="InterPro" id="IPR052935">
    <property type="entry name" value="Mg2+_PAP"/>
</dbReference>
<dbReference type="GO" id="GO:0008195">
    <property type="term" value="F:phosphatidate phosphatase activity"/>
    <property type="evidence" value="ECO:0007669"/>
    <property type="project" value="InterPro"/>
</dbReference>
<dbReference type="PRINTS" id="PR01217">
    <property type="entry name" value="PRICHEXTENSN"/>
</dbReference>